<feature type="transmembrane region" description="Helical" evidence="1">
    <location>
        <begin position="97"/>
        <end position="118"/>
    </location>
</feature>
<evidence type="ECO:0000313" key="2">
    <source>
        <dbReference type="EMBL" id="TYS01534.1"/>
    </source>
</evidence>
<evidence type="ECO:0000313" key="3">
    <source>
        <dbReference type="Proteomes" id="UP000325182"/>
    </source>
</evidence>
<keyword evidence="1" id="KW-1133">Transmembrane helix</keyword>
<dbReference type="Proteomes" id="UP000325182">
    <property type="component" value="Unassembled WGS sequence"/>
</dbReference>
<feature type="transmembrane region" description="Helical" evidence="1">
    <location>
        <begin position="221"/>
        <end position="241"/>
    </location>
</feature>
<feature type="transmembrane region" description="Helical" evidence="1">
    <location>
        <begin position="12"/>
        <end position="32"/>
    </location>
</feature>
<dbReference type="RefSeq" id="WP_148952846.1">
    <property type="nucleotide sequence ID" value="NZ_VTEG01000001.1"/>
</dbReference>
<proteinExistence type="predicted"/>
<name>A0A5D4MJS7_9BACI</name>
<dbReference type="EMBL" id="VTEG01000001">
    <property type="protein sequence ID" value="TYS01534.1"/>
    <property type="molecule type" value="Genomic_DNA"/>
</dbReference>
<protein>
    <recommendedName>
        <fullName evidence="4">Beta-carotene 15,15'-monooxygenase</fullName>
    </recommendedName>
</protein>
<feature type="transmembrane region" description="Helical" evidence="1">
    <location>
        <begin position="38"/>
        <end position="59"/>
    </location>
</feature>
<feature type="transmembrane region" description="Helical" evidence="1">
    <location>
        <begin position="194"/>
        <end position="215"/>
    </location>
</feature>
<accession>A0A5D4MJS7</accession>
<organism evidence="2 3">
    <name type="scientific">Rossellomorea vietnamensis</name>
    <dbReference type="NCBI Taxonomy" id="218284"/>
    <lineage>
        <taxon>Bacteria</taxon>
        <taxon>Bacillati</taxon>
        <taxon>Bacillota</taxon>
        <taxon>Bacilli</taxon>
        <taxon>Bacillales</taxon>
        <taxon>Bacillaceae</taxon>
        <taxon>Rossellomorea</taxon>
    </lineage>
</organism>
<gene>
    <name evidence="2" type="ORF">FZC84_02460</name>
</gene>
<evidence type="ECO:0000256" key="1">
    <source>
        <dbReference type="SAM" id="Phobius"/>
    </source>
</evidence>
<keyword evidence="1" id="KW-0472">Membrane</keyword>
<feature type="transmembrane region" description="Helical" evidence="1">
    <location>
        <begin position="66"/>
        <end position="85"/>
    </location>
</feature>
<dbReference type="AlphaFoldDB" id="A0A5D4MJS7"/>
<comment type="caution">
    <text evidence="2">The sequence shown here is derived from an EMBL/GenBank/DDBJ whole genome shotgun (WGS) entry which is preliminary data.</text>
</comment>
<reference evidence="2 3" key="1">
    <citation type="submission" date="2019-08" db="EMBL/GenBank/DDBJ databases">
        <title>Bacillus genomes from the desert of Cuatro Cienegas, Coahuila.</title>
        <authorList>
            <person name="Olmedo-Alvarez G."/>
        </authorList>
    </citation>
    <scope>NUCLEOTIDE SEQUENCE [LARGE SCALE GENOMIC DNA]</scope>
    <source>
        <strain evidence="2 3">CH128b_4D</strain>
    </source>
</reference>
<keyword evidence="1" id="KW-0812">Transmembrane</keyword>
<sequence length="351" mass="40792">MMEAAQKPKKKWLLFLSLTTLILVCNFFVYRLEEVPEGMVIGSIVDMMLVIPLLAYFFIIRRRHSFKTLSLVIAAGYGAAWIIIPNDHLSSLPFFKYLLFAAEGALLLFELFIAFHIIKTLPKVWKYTKELEAVNGDFFPHRLETAIQENMSAPLFIKIYLTELSLFYYSLFSWKKKPLVTEDSFTLHQKTSTIPLYIMIIHAILLETIGLHYLLHQWTPIVSWILLALNMYTVFFILAQIQGFRLNPVRITDDQLIIRLGFASRINIPLQKIESIKEYEPPEKIGKETEKVTFKAIAPDFIEEKPQIEILLKESQKVFFLYGYTKSVSQIHIRLDDPSAFKLALTKKITF</sequence>
<evidence type="ECO:0008006" key="4">
    <source>
        <dbReference type="Google" id="ProtNLM"/>
    </source>
</evidence>